<organism evidence="1 2">
    <name type="scientific">Stackebrandtia nassauensis (strain DSM 44728 / CIP 108903 / NRRL B-16338 / NBRC 102104 / LLR-40K-21)</name>
    <dbReference type="NCBI Taxonomy" id="446470"/>
    <lineage>
        <taxon>Bacteria</taxon>
        <taxon>Bacillati</taxon>
        <taxon>Actinomycetota</taxon>
        <taxon>Actinomycetes</taxon>
        <taxon>Glycomycetales</taxon>
        <taxon>Glycomycetaceae</taxon>
        <taxon>Stackebrandtia</taxon>
    </lineage>
</organism>
<proteinExistence type="predicted"/>
<gene>
    <name evidence="1" type="ordered locus">Snas_1494</name>
</gene>
<dbReference type="EMBL" id="CP001778">
    <property type="protein sequence ID" value="ADD41198.1"/>
    <property type="molecule type" value="Genomic_DNA"/>
</dbReference>
<reference evidence="1 2" key="1">
    <citation type="journal article" date="2009" name="Stand. Genomic Sci.">
        <title>Complete genome sequence of Stackebrandtia nassauensis type strain (LLR-40K-21).</title>
        <authorList>
            <person name="Munk C."/>
            <person name="Lapidus A."/>
            <person name="Copeland A."/>
            <person name="Jando M."/>
            <person name="Mayilraj S."/>
            <person name="Glavina Del Rio T."/>
            <person name="Nolan M."/>
            <person name="Chen F."/>
            <person name="Lucas S."/>
            <person name="Tice H."/>
            <person name="Cheng J.F."/>
            <person name="Han C."/>
            <person name="Detter J.C."/>
            <person name="Bruce D."/>
            <person name="Goodwin L."/>
            <person name="Chain P."/>
            <person name="Pitluck S."/>
            <person name="Goker M."/>
            <person name="Ovchinikova G."/>
            <person name="Pati A."/>
            <person name="Ivanova N."/>
            <person name="Mavromatis K."/>
            <person name="Chen A."/>
            <person name="Palaniappan K."/>
            <person name="Land M."/>
            <person name="Hauser L."/>
            <person name="Chang Y.J."/>
            <person name="Jeffries C.D."/>
            <person name="Bristow J."/>
            <person name="Eisen J.A."/>
            <person name="Markowitz V."/>
            <person name="Hugenholtz P."/>
            <person name="Kyrpides N.C."/>
            <person name="Klenk H.P."/>
        </authorList>
    </citation>
    <scope>NUCLEOTIDE SEQUENCE [LARGE SCALE GENOMIC DNA]</scope>
    <source>
        <strain evidence="2">DSM 44728 / CIP 108903 / NRRL B-16338 / NBRC 102104 / LLR-40K-21</strain>
    </source>
</reference>
<dbReference type="RefSeq" id="WP_013016769.1">
    <property type="nucleotide sequence ID" value="NC_013947.1"/>
</dbReference>
<evidence type="ECO:0000313" key="2">
    <source>
        <dbReference type="Proteomes" id="UP000000844"/>
    </source>
</evidence>
<name>D3PW41_STANL</name>
<accession>D3PW41</accession>
<dbReference type="Proteomes" id="UP000000844">
    <property type="component" value="Chromosome"/>
</dbReference>
<keyword evidence="2" id="KW-1185">Reference proteome</keyword>
<sequence length="169" mass="19433">MTEAIITPPSEDQVAAAKRLEAELRDGNWRRNALWLEFVSLPHDPADYQRLRQLWLDSPGVCRNRSVPMAVVARAAMLEEEHAEARLLLRKAILARTRYNRRLSVRLRLKGRNRPTVTVPPVDEVDTPTRDTTTYLELYNAVVTKDRAARERLAARLAQLGEGEWLNRL</sequence>
<dbReference type="KEGG" id="sna:Snas_1494"/>
<protein>
    <submittedName>
        <fullName evidence="1">Uncharacterized protein</fullName>
    </submittedName>
</protein>
<dbReference type="AlphaFoldDB" id="D3PW41"/>
<dbReference type="HOGENOM" id="CLU_1577566_0_0_11"/>
<evidence type="ECO:0000313" key="1">
    <source>
        <dbReference type="EMBL" id="ADD41198.1"/>
    </source>
</evidence>
<dbReference type="eggNOG" id="COG3475">
    <property type="taxonomic scope" value="Bacteria"/>
</dbReference>